<sequence>TPSAPASRGISLPFRVVGPFLFFGDGGTASSVSPPVEEDSPLLGMDRVMRPTSGFSFFFHP</sequence>
<dbReference type="AlphaFoldDB" id="A0A392UVM6"/>
<evidence type="ECO:0000313" key="1">
    <source>
        <dbReference type="EMBL" id="MCI79877.1"/>
    </source>
</evidence>
<reference evidence="1 2" key="1">
    <citation type="journal article" date="2018" name="Front. Plant Sci.">
        <title>Red Clover (Trifolium pratense) and Zigzag Clover (T. medium) - A Picture of Genomic Similarities and Differences.</title>
        <authorList>
            <person name="Dluhosova J."/>
            <person name="Istvanek J."/>
            <person name="Nedelnik J."/>
            <person name="Repkova J."/>
        </authorList>
    </citation>
    <scope>NUCLEOTIDE SEQUENCE [LARGE SCALE GENOMIC DNA]</scope>
    <source>
        <strain evidence="2">cv. 10/8</strain>
        <tissue evidence="1">Leaf</tissue>
    </source>
</reference>
<dbReference type="Proteomes" id="UP000265520">
    <property type="component" value="Unassembled WGS sequence"/>
</dbReference>
<keyword evidence="2" id="KW-1185">Reference proteome</keyword>
<protein>
    <submittedName>
        <fullName evidence="1">Uncharacterized protein</fullName>
    </submittedName>
</protein>
<evidence type="ECO:0000313" key="2">
    <source>
        <dbReference type="Proteomes" id="UP000265520"/>
    </source>
</evidence>
<organism evidence="1 2">
    <name type="scientific">Trifolium medium</name>
    <dbReference type="NCBI Taxonomy" id="97028"/>
    <lineage>
        <taxon>Eukaryota</taxon>
        <taxon>Viridiplantae</taxon>
        <taxon>Streptophyta</taxon>
        <taxon>Embryophyta</taxon>
        <taxon>Tracheophyta</taxon>
        <taxon>Spermatophyta</taxon>
        <taxon>Magnoliopsida</taxon>
        <taxon>eudicotyledons</taxon>
        <taxon>Gunneridae</taxon>
        <taxon>Pentapetalae</taxon>
        <taxon>rosids</taxon>
        <taxon>fabids</taxon>
        <taxon>Fabales</taxon>
        <taxon>Fabaceae</taxon>
        <taxon>Papilionoideae</taxon>
        <taxon>50 kb inversion clade</taxon>
        <taxon>NPAAA clade</taxon>
        <taxon>Hologalegina</taxon>
        <taxon>IRL clade</taxon>
        <taxon>Trifolieae</taxon>
        <taxon>Trifolium</taxon>
    </lineage>
</organism>
<feature type="non-terminal residue" evidence="1">
    <location>
        <position position="1"/>
    </location>
</feature>
<proteinExistence type="predicted"/>
<accession>A0A392UVM6</accession>
<comment type="caution">
    <text evidence="1">The sequence shown here is derived from an EMBL/GenBank/DDBJ whole genome shotgun (WGS) entry which is preliminary data.</text>
</comment>
<name>A0A392UVM6_9FABA</name>
<dbReference type="EMBL" id="LXQA010983316">
    <property type="protein sequence ID" value="MCI79877.1"/>
    <property type="molecule type" value="Genomic_DNA"/>
</dbReference>